<dbReference type="PROSITE" id="PS51257">
    <property type="entry name" value="PROKAR_LIPOPROTEIN"/>
    <property type="match status" value="1"/>
</dbReference>
<evidence type="ECO:0000313" key="4">
    <source>
        <dbReference type="Proteomes" id="UP000188729"/>
    </source>
</evidence>
<comment type="caution">
    <text evidence="3">The sequence shown here is derived from an EMBL/GenBank/DDBJ whole genome shotgun (WGS) entry which is preliminary data.</text>
</comment>
<dbReference type="OrthoDB" id="7629232at2"/>
<dbReference type="EMBL" id="MPSB01000003">
    <property type="protein sequence ID" value="ONF96655.1"/>
    <property type="molecule type" value="Genomic_DNA"/>
</dbReference>
<feature type="region of interest" description="Disordered" evidence="1">
    <location>
        <begin position="24"/>
        <end position="53"/>
    </location>
</feature>
<feature type="signal peptide" evidence="2">
    <location>
        <begin position="1"/>
        <end position="25"/>
    </location>
</feature>
<keyword evidence="4" id="KW-1185">Reference proteome</keyword>
<feature type="compositionally biased region" description="Pro residues" evidence="1">
    <location>
        <begin position="24"/>
        <end position="46"/>
    </location>
</feature>
<reference evidence="3 4" key="1">
    <citation type="submission" date="2016-11" db="EMBL/GenBank/DDBJ databases">
        <title>Genome sequence of Sphingomonas jeddahensis G39.</title>
        <authorList>
            <person name="Poehlein A."/>
            <person name="Wuebbeler J.H."/>
            <person name="Steinbuechel A."/>
            <person name="Daniel R."/>
        </authorList>
    </citation>
    <scope>NUCLEOTIDE SEQUENCE [LARGE SCALE GENOMIC DNA]</scope>
    <source>
        <strain evidence="3 4">G39</strain>
    </source>
</reference>
<dbReference type="AlphaFoldDB" id="A0A1V2EVZ2"/>
<evidence type="ECO:0000256" key="2">
    <source>
        <dbReference type="SAM" id="SignalP"/>
    </source>
</evidence>
<name>A0A1V2EVZ2_9SPHN</name>
<gene>
    <name evidence="3" type="ORF">SPHI_08490</name>
</gene>
<dbReference type="STRING" id="1915074.SPHI_08490"/>
<evidence type="ECO:0000256" key="1">
    <source>
        <dbReference type="SAM" id="MobiDB-lite"/>
    </source>
</evidence>
<organism evidence="3 4">
    <name type="scientific">Sphingomonas jeddahensis</name>
    <dbReference type="NCBI Taxonomy" id="1915074"/>
    <lineage>
        <taxon>Bacteria</taxon>
        <taxon>Pseudomonadati</taxon>
        <taxon>Pseudomonadota</taxon>
        <taxon>Alphaproteobacteria</taxon>
        <taxon>Sphingomonadales</taxon>
        <taxon>Sphingomonadaceae</taxon>
        <taxon>Sphingomonas</taxon>
    </lineage>
</organism>
<accession>A0A1V2EVZ2</accession>
<feature type="chain" id="PRO_5013341845" description="Lipoprotein" evidence="2">
    <location>
        <begin position="26"/>
        <end position="178"/>
    </location>
</feature>
<protein>
    <recommendedName>
        <fullName evidence="5">Lipoprotein</fullName>
    </recommendedName>
</protein>
<evidence type="ECO:0000313" key="3">
    <source>
        <dbReference type="EMBL" id="ONF96655.1"/>
    </source>
</evidence>
<sequence length="178" mass="18710">MRHSLALASLLAVAVSACVPPPVERAPSARPAPAPAPPPPSAPKPAPLAGDWRDWPLTPGTWTYERDARGTRSMFGTGGSDAHLVLRCDLPERRLFLSRAGQGTSPLTVRTTSATRAVPVRPTGGTPAYVAAEPGARDPLLDAMAFSRGRFVIEQAGAPTLVVPTYAEIGRVIEDCRG</sequence>
<proteinExistence type="predicted"/>
<keyword evidence="2" id="KW-0732">Signal</keyword>
<dbReference type="RefSeq" id="WP_076743648.1">
    <property type="nucleotide sequence ID" value="NZ_MPSB01000003.1"/>
</dbReference>
<evidence type="ECO:0008006" key="5">
    <source>
        <dbReference type="Google" id="ProtNLM"/>
    </source>
</evidence>
<dbReference type="Proteomes" id="UP000188729">
    <property type="component" value="Unassembled WGS sequence"/>
</dbReference>